<feature type="region of interest" description="Disordered" evidence="1">
    <location>
        <begin position="77"/>
        <end position="116"/>
    </location>
</feature>
<dbReference type="GeneID" id="85435919"/>
<evidence type="ECO:0000313" key="3">
    <source>
        <dbReference type="Proteomes" id="UP001230504"/>
    </source>
</evidence>
<accession>A0AAD8PYE4</accession>
<evidence type="ECO:0000313" key="2">
    <source>
        <dbReference type="EMBL" id="KAK1589885.1"/>
    </source>
</evidence>
<evidence type="ECO:0000256" key="1">
    <source>
        <dbReference type="SAM" id="MobiDB-lite"/>
    </source>
</evidence>
<keyword evidence="3" id="KW-1185">Reference proteome</keyword>
<dbReference type="Proteomes" id="UP001230504">
    <property type="component" value="Unassembled WGS sequence"/>
</dbReference>
<dbReference type="EMBL" id="JAHLJV010000035">
    <property type="protein sequence ID" value="KAK1589885.1"/>
    <property type="molecule type" value="Genomic_DNA"/>
</dbReference>
<dbReference type="AlphaFoldDB" id="A0AAD8PYE4"/>
<organism evidence="2 3">
    <name type="scientific">Colletotrichum navitas</name>
    <dbReference type="NCBI Taxonomy" id="681940"/>
    <lineage>
        <taxon>Eukaryota</taxon>
        <taxon>Fungi</taxon>
        <taxon>Dikarya</taxon>
        <taxon>Ascomycota</taxon>
        <taxon>Pezizomycotina</taxon>
        <taxon>Sordariomycetes</taxon>
        <taxon>Hypocreomycetidae</taxon>
        <taxon>Glomerellales</taxon>
        <taxon>Glomerellaceae</taxon>
        <taxon>Colletotrichum</taxon>
        <taxon>Colletotrichum graminicola species complex</taxon>
    </lineage>
</organism>
<dbReference type="RefSeq" id="XP_060413418.1">
    <property type="nucleotide sequence ID" value="XM_060551679.1"/>
</dbReference>
<comment type="caution">
    <text evidence="2">The sequence shown here is derived from an EMBL/GenBank/DDBJ whole genome shotgun (WGS) entry which is preliminary data.</text>
</comment>
<protein>
    <submittedName>
        <fullName evidence="2">Uncharacterized protein</fullName>
    </submittedName>
</protein>
<name>A0AAD8PYE4_9PEZI</name>
<sequence>MYLFRILFYFTYHSTQSGNWRQEYVLFLPLIMPPRLSPPVTCLNPHKRKLVIRGRRPPGNIPFIKHWLRPSIVHAPVGRKGKGGRDRYRNDDLDSSHRVGGRRQQGRQGQGRLERQSLVARLGRDFPFPELEKGRMDGYTCRSLQLGVDGKMAIPRKN</sequence>
<gene>
    <name evidence="2" type="ORF">LY79DRAFT_231163</name>
</gene>
<reference evidence="2" key="1">
    <citation type="submission" date="2021-06" db="EMBL/GenBank/DDBJ databases">
        <title>Comparative genomics, transcriptomics and evolutionary studies reveal genomic signatures of adaptation to plant cell wall in hemibiotrophic fungi.</title>
        <authorList>
            <consortium name="DOE Joint Genome Institute"/>
            <person name="Baroncelli R."/>
            <person name="Diaz J.F."/>
            <person name="Benocci T."/>
            <person name="Peng M."/>
            <person name="Battaglia E."/>
            <person name="Haridas S."/>
            <person name="Andreopoulos W."/>
            <person name="Labutti K."/>
            <person name="Pangilinan J."/>
            <person name="Floch G.L."/>
            <person name="Makela M.R."/>
            <person name="Henrissat B."/>
            <person name="Grigoriev I.V."/>
            <person name="Crouch J.A."/>
            <person name="De Vries R.P."/>
            <person name="Sukno S.A."/>
            <person name="Thon M.R."/>
        </authorList>
    </citation>
    <scope>NUCLEOTIDE SEQUENCE</scope>
    <source>
        <strain evidence="2">CBS 125086</strain>
    </source>
</reference>
<proteinExistence type="predicted"/>
<feature type="compositionally biased region" description="Basic and acidic residues" evidence="1">
    <location>
        <begin position="83"/>
        <end position="97"/>
    </location>
</feature>